<name>A0A2N8ZHU8_9VIBR</name>
<evidence type="ECO:0000313" key="2">
    <source>
        <dbReference type="EMBL" id="SON53530.1"/>
    </source>
</evidence>
<proteinExistence type="predicted"/>
<dbReference type="EMBL" id="LT960611">
    <property type="protein sequence ID" value="SON51468.1"/>
    <property type="molecule type" value="Genomic_DNA"/>
</dbReference>
<dbReference type="AlphaFoldDB" id="A0A2N8ZHU8"/>
<protein>
    <submittedName>
        <fullName evidence="1">Uncharacterized protein</fullName>
    </submittedName>
</protein>
<evidence type="ECO:0000313" key="1">
    <source>
        <dbReference type="EMBL" id="SON51468.1"/>
    </source>
</evidence>
<sequence length="72" mass="8296">MQPDHFELHYEGNATENHSMDISVTRDVLSALDILVQRVSKKQIKMKILSSMSKLSKKVVLLLNWLSWVVSK</sequence>
<evidence type="ECO:0000313" key="3">
    <source>
        <dbReference type="Proteomes" id="UP000235828"/>
    </source>
</evidence>
<dbReference type="EMBL" id="LT960613">
    <property type="protein sequence ID" value="SON53530.1"/>
    <property type="molecule type" value="Genomic_DNA"/>
</dbReference>
<gene>
    <name evidence="1" type="ORF">VTAP4600_A3521</name>
    <name evidence="2" type="ORF">VTAP4600_P0086</name>
</gene>
<organism evidence="1 3">
    <name type="scientific">Vibrio tapetis subsp. tapetis</name>
    <dbReference type="NCBI Taxonomy" id="1671868"/>
    <lineage>
        <taxon>Bacteria</taxon>
        <taxon>Pseudomonadati</taxon>
        <taxon>Pseudomonadota</taxon>
        <taxon>Gammaproteobacteria</taxon>
        <taxon>Vibrionales</taxon>
        <taxon>Vibrionaceae</taxon>
        <taxon>Vibrio</taxon>
    </lineage>
</organism>
<keyword evidence="3" id="KW-1185">Reference proteome</keyword>
<dbReference type="KEGG" id="vta:P0086"/>
<geneLocation type="plasmid" evidence="3">
    <name>p</name>
</geneLocation>
<keyword evidence="2" id="KW-0614">Plasmid</keyword>
<dbReference type="RefSeq" id="WP_012397062.1">
    <property type="nucleotide sequence ID" value="NZ_LT960611.1"/>
</dbReference>
<accession>A0A2N8ZHU8</accession>
<reference evidence="1 3" key="1">
    <citation type="submission" date="2017-10" db="EMBL/GenBank/DDBJ databases">
        <authorList>
            <person name="Banno H."/>
            <person name="Chua N.-H."/>
        </authorList>
    </citation>
    <scope>NUCLEOTIDE SEQUENCE [LARGE SCALE GENOMIC DNA]</scope>
    <source>
        <strain evidence="1">Vibrio tapetis CECT4600</strain>
        <plasmid evidence="3">Plasmid p</plasmid>
    </source>
</reference>
<dbReference type="Proteomes" id="UP000235828">
    <property type="component" value="Plasmid P"/>
</dbReference>
<dbReference type="Proteomes" id="UP000235828">
    <property type="component" value="Chromosome A"/>
</dbReference>
<dbReference type="KEGG" id="vta:A3521"/>
<geneLocation type="plasmid" evidence="2">
    <name>P</name>
</geneLocation>